<evidence type="ECO:0000313" key="1">
    <source>
        <dbReference type="EMBL" id="KHG12459.1"/>
    </source>
</evidence>
<organism evidence="1 2">
    <name type="scientific">Gossypium arboreum</name>
    <name type="common">Tree cotton</name>
    <name type="synonym">Gossypium nanking</name>
    <dbReference type="NCBI Taxonomy" id="29729"/>
    <lineage>
        <taxon>Eukaryota</taxon>
        <taxon>Viridiplantae</taxon>
        <taxon>Streptophyta</taxon>
        <taxon>Embryophyta</taxon>
        <taxon>Tracheophyta</taxon>
        <taxon>Spermatophyta</taxon>
        <taxon>Magnoliopsida</taxon>
        <taxon>eudicotyledons</taxon>
        <taxon>Gunneridae</taxon>
        <taxon>Pentapetalae</taxon>
        <taxon>rosids</taxon>
        <taxon>malvids</taxon>
        <taxon>Malvales</taxon>
        <taxon>Malvaceae</taxon>
        <taxon>Malvoideae</taxon>
        <taxon>Gossypium</taxon>
    </lineage>
</organism>
<gene>
    <name evidence="1" type="ORF">F383_17694</name>
</gene>
<dbReference type="EMBL" id="KN397707">
    <property type="protein sequence ID" value="KHG12459.1"/>
    <property type="molecule type" value="Genomic_DNA"/>
</dbReference>
<reference evidence="2" key="1">
    <citation type="submission" date="2014-09" db="EMBL/GenBank/DDBJ databases">
        <authorList>
            <person name="Mudge J."/>
            <person name="Ramaraj T."/>
            <person name="Lindquist I.E."/>
            <person name="Bharti A.K."/>
            <person name="Sundararajan A."/>
            <person name="Cameron C.T."/>
            <person name="Woodward J.E."/>
            <person name="May G.D."/>
            <person name="Brubaker C."/>
            <person name="Broadhvest J."/>
            <person name="Wilkins T.A."/>
        </authorList>
    </citation>
    <scope>NUCLEOTIDE SEQUENCE</scope>
    <source>
        <strain evidence="2">cv. AKA8401</strain>
    </source>
</reference>
<accession>A0A0B0NKX8</accession>
<name>A0A0B0NKX8_GOSAR</name>
<protein>
    <submittedName>
        <fullName evidence="1">Uncharacterized protein</fullName>
    </submittedName>
</protein>
<keyword evidence="2" id="KW-1185">Reference proteome</keyword>
<evidence type="ECO:0000313" key="2">
    <source>
        <dbReference type="Proteomes" id="UP000032142"/>
    </source>
</evidence>
<dbReference type="AlphaFoldDB" id="A0A0B0NKX8"/>
<sequence length="30" mass="3687">MVVEKFLQHPSHKITRERLLSTTWEHKNQL</sequence>
<dbReference type="Proteomes" id="UP000032142">
    <property type="component" value="Unassembled WGS sequence"/>
</dbReference>
<proteinExistence type="predicted"/>